<sequence>MLFLQPRLLQYPNKALPNSHLLPGTVHHSFGRWRTKPNIQTLGAEQFDVLDSKERARKFSFFNWWTFAAFCGNLFSTTVLIYIQNSVSWSIGYGVPTAGLSIAIAVFLLGSPFYRHKPPSGSPVVRVAKVLVAAVGNWSFRLPEDPKTLHELDSSNTVKPNAELIILLR</sequence>
<keyword evidence="8" id="KW-1185">Reference proteome</keyword>
<dbReference type="GO" id="GO:0022857">
    <property type="term" value="F:transmembrane transporter activity"/>
    <property type="evidence" value="ECO:0007669"/>
    <property type="project" value="InterPro"/>
</dbReference>
<dbReference type="AlphaFoldDB" id="A0A835S0Z6"/>
<dbReference type="Gene3D" id="1.20.1250.20">
    <property type="entry name" value="MFS general substrate transporter like domains"/>
    <property type="match status" value="1"/>
</dbReference>
<evidence type="ECO:0000256" key="1">
    <source>
        <dbReference type="ARBA" id="ARBA00004141"/>
    </source>
</evidence>
<gene>
    <name evidence="7" type="ORF">HPP92_000264</name>
</gene>
<organism evidence="7 8">
    <name type="scientific">Vanilla planifolia</name>
    <name type="common">Vanilla</name>
    <dbReference type="NCBI Taxonomy" id="51239"/>
    <lineage>
        <taxon>Eukaryota</taxon>
        <taxon>Viridiplantae</taxon>
        <taxon>Streptophyta</taxon>
        <taxon>Embryophyta</taxon>
        <taxon>Tracheophyta</taxon>
        <taxon>Spermatophyta</taxon>
        <taxon>Magnoliopsida</taxon>
        <taxon>Liliopsida</taxon>
        <taxon>Asparagales</taxon>
        <taxon>Orchidaceae</taxon>
        <taxon>Vanilloideae</taxon>
        <taxon>Vanilleae</taxon>
        <taxon>Vanilla</taxon>
    </lineage>
</organism>
<reference evidence="7 8" key="1">
    <citation type="journal article" date="2020" name="Nat. Food">
        <title>A phased Vanilla planifolia genome enables genetic improvement of flavour and production.</title>
        <authorList>
            <person name="Hasing T."/>
            <person name="Tang H."/>
            <person name="Brym M."/>
            <person name="Khazi F."/>
            <person name="Huang T."/>
            <person name="Chambers A.H."/>
        </authorList>
    </citation>
    <scope>NUCLEOTIDE SEQUENCE [LARGE SCALE GENOMIC DNA]</scope>
    <source>
        <tissue evidence="7">Leaf</tissue>
    </source>
</reference>
<evidence type="ECO:0000256" key="5">
    <source>
        <dbReference type="ARBA" id="ARBA00023136"/>
    </source>
</evidence>
<dbReference type="InterPro" id="IPR000109">
    <property type="entry name" value="POT_fam"/>
</dbReference>
<feature type="transmembrane region" description="Helical" evidence="6">
    <location>
        <begin position="62"/>
        <end position="83"/>
    </location>
</feature>
<evidence type="ECO:0000256" key="3">
    <source>
        <dbReference type="ARBA" id="ARBA00022692"/>
    </source>
</evidence>
<keyword evidence="3 6" id="KW-0812">Transmembrane</keyword>
<evidence type="ECO:0000256" key="4">
    <source>
        <dbReference type="ARBA" id="ARBA00022989"/>
    </source>
</evidence>
<accession>A0A835S0Z6</accession>
<dbReference type="PANTHER" id="PTHR11654">
    <property type="entry name" value="OLIGOPEPTIDE TRANSPORTER-RELATED"/>
    <property type="match status" value="1"/>
</dbReference>
<keyword evidence="5 6" id="KW-0472">Membrane</keyword>
<keyword evidence="4 6" id="KW-1133">Transmembrane helix</keyword>
<dbReference type="GO" id="GO:0016020">
    <property type="term" value="C:membrane"/>
    <property type="evidence" value="ECO:0007669"/>
    <property type="project" value="UniProtKB-SubCell"/>
</dbReference>
<evidence type="ECO:0000313" key="8">
    <source>
        <dbReference type="Proteomes" id="UP000636800"/>
    </source>
</evidence>
<evidence type="ECO:0000256" key="6">
    <source>
        <dbReference type="SAM" id="Phobius"/>
    </source>
</evidence>
<dbReference type="InterPro" id="IPR036259">
    <property type="entry name" value="MFS_trans_sf"/>
</dbReference>
<protein>
    <submittedName>
        <fullName evidence="7">Uncharacterized protein</fullName>
    </submittedName>
</protein>
<dbReference type="OrthoDB" id="407275at2759"/>
<comment type="caution">
    <text evidence="7">The sequence shown here is derived from an EMBL/GenBank/DDBJ whole genome shotgun (WGS) entry which is preliminary data.</text>
</comment>
<evidence type="ECO:0000256" key="2">
    <source>
        <dbReference type="ARBA" id="ARBA00005982"/>
    </source>
</evidence>
<comment type="subcellular location">
    <subcellularLocation>
        <location evidence="1">Membrane</location>
        <topology evidence="1">Multi-pass membrane protein</topology>
    </subcellularLocation>
</comment>
<name>A0A835S0Z6_VANPL</name>
<evidence type="ECO:0000313" key="7">
    <source>
        <dbReference type="EMBL" id="KAG0495573.1"/>
    </source>
</evidence>
<proteinExistence type="inferred from homology"/>
<comment type="similarity">
    <text evidence="2">Belongs to the major facilitator superfamily. Proton-dependent oligopeptide transporter (POT/PTR) (TC 2.A.17) family.</text>
</comment>
<dbReference type="EMBL" id="JADCNL010000001">
    <property type="protein sequence ID" value="KAG0495573.1"/>
    <property type="molecule type" value="Genomic_DNA"/>
</dbReference>
<feature type="transmembrane region" description="Helical" evidence="6">
    <location>
        <begin position="89"/>
        <end position="110"/>
    </location>
</feature>
<dbReference type="Proteomes" id="UP000636800">
    <property type="component" value="Chromosome 1"/>
</dbReference>
<dbReference type="Pfam" id="PF00854">
    <property type="entry name" value="PTR2"/>
    <property type="match status" value="1"/>
</dbReference>